<evidence type="ECO:0000313" key="4">
    <source>
        <dbReference type="EMBL" id="KAF5822001.1"/>
    </source>
</evidence>
<dbReference type="EMBL" id="CM007890">
    <property type="protein sequence ID" value="OTG37043.1"/>
    <property type="molecule type" value="Genomic_DNA"/>
</dbReference>
<name>A0A251VPJ7_HELAN</name>
<dbReference type="EMBL" id="MNCJ02000316">
    <property type="protein sequence ID" value="KAF5822001.1"/>
    <property type="molecule type" value="Genomic_DNA"/>
</dbReference>
<gene>
    <name evidence="5" type="ORF">HannXRQ_Chr01g0014521</name>
    <name evidence="4" type="ORF">HanXRQr2_Chr01g0021381</name>
</gene>
<protein>
    <recommendedName>
        <fullName evidence="7">Proteinase inhibitor I13</fullName>
    </recommendedName>
</protein>
<organism evidence="5 6">
    <name type="scientific">Helianthus annuus</name>
    <name type="common">Common sunflower</name>
    <dbReference type="NCBI Taxonomy" id="4232"/>
    <lineage>
        <taxon>Eukaryota</taxon>
        <taxon>Viridiplantae</taxon>
        <taxon>Streptophyta</taxon>
        <taxon>Embryophyta</taxon>
        <taxon>Tracheophyta</taxon>
        <taxon>Spermatophyta</taxon>
        <taxon>Magnoliopsida</taxon>
        <taxon>eudicotyledons</taxon>
        <taxon>Gunneridae</taxon>
        <taxon>Pentapetalae</taxon>
        <taxon>asterids</taxon>
        <taxon>campanulids</taxon>
        <taxon>Asterales</taxon>
        <taxon>Asteraceae</taxon>
        <taxon>Asteroideae</taxon>
        <taxon>Heliantheae alliance</taxon>
        <taxon>Heliantheae</taxon>
        <taxon>Helianthus</taxon>
    </lineage>
</organism>
<evidence type="ECO:0000313" key="5">
    <source>
        <dbReference type="EMBL" id="OTG37043.1"/>
    </source>
</evidence>
<dbReference type="Gene3D" id="3.30.10.10">
    <property type="entry name" value="Trypsin Inhibitor V, subunit A"/>
    <property type="match status" value="1"/>
</dbReference>
<dbReference type="OMA" id="HAHVILE"/>
<evidence type="ECO:0000313" key="6">
    <source>
        <dbReference type="Proteomes" id="UP000215914"/>
    </source>
</evidence>
<dbReference type="GO" id="GO:0009611">
    <property type="term" value="P:response to wounding"/>
    <property type="evidence" value="ECO:0007669"/>
    <property type="project" value="InterPro"/>
</dbReference>
<evidence type="ECO:0000256" key="3">
    <source>
        <dbReference type="ARBA" id="ARBA00022900"/>
    </source>
</evidence>
<dbReference type="InParanoid" id="A0A251VPJ7"/>
<dbReference type="STRING" id="4232.A0A251VPJ7"/>
<comment type="similarity">
    <text evidence="1">Belongs to the protease inhibitor I13 (potato type I serine protease inhibitor) family.</text>
</comment>
<accession>A0A251VPJ7</accession>
<dbReference type="Pfam" id="PF00280">
    <property type="entry name" value="potato_inhibit"/>
    <property type="match status" value="1"/>
</dbReference>
<dbReference type="InterPro" id="IPR000864">
    <property type="entry name" value="Prot_inh_pot1"/>
</dbReference>
<keyword evidence="3" id="KW-0722">Serine protease inhibitor</keyword>
<dbReference type="PROSITE" id="PS00285">
    <property type="entry name" value="POTATO_INHIBITOR"/>
    <property type="match status" value="1"/>
</dbReference>
<sequence>MSDNCEGKRSWPELVGARGDVAEATIERENSRVDAIVIRVGTNVTGDFRCDRVWVRVNSNGVVVQTPSIG</sequence>
<evidence type="ECO:0000256" key="2">
    <source>
        <dbReference type="ARBA" id="ARBA00022690"/>
    </source>
</evidence>
<proteinExistence type="inferred from homology"/>
<dbReference type="Proteomes" id="UP000215914">
    <property type="component" value="Chromosome 1"/>
</dbReference>
<keyword evidence="6" id="KW-1185">Reference proteome</keyword>
<dbReference type="InterPro" id="IPR036354">
    <property type="entry name" value="Prot_inh_pot1_sf"/>
</dbReference>
<dbReference type="FunCoup" id="A0A251VPJ7">
    <property type="interactions" value="29"/>
</dbReference>
<reference evidence="4 6" key="1">
    <citation type="journal article" date="2017" name="Nature">
        <title>The sunflower genome provides insights into oil metabolism, flowering and Asterid evolution.</title>
        <authorList>
            <person name="Badouin H."/>
            <person name="Gouzy J."/>
            <person name="Grassa C.J."/>
            <person name="Murat F."/>
            <person name="Staton S.E."/>
            <person name="Cottret L."/>
            <person name="Lelandais-Briere C."/>
            <person name="Owens G.L."/>
            <person name="Carrere S."/>
            <person name="Mayjonade B."/>
            <person name="Legrand L."/>
            <person name="Gill N."/>
            <person name="Kane N.C."/>
            <person name="Bowers J.E."/>
            <person name="Hubner S."/>
            <person name="Bellec A."/>
            <person name="Berard A."/>
            <person name="Berges H."/>
            <person name="Blanchet N."/>
            <person name="Boniface M.C."/>
            <person name="Brunel D."/>
            <person name="Catrice O."/>
            <person name="Chaidir N."/>
            <person name="Claudel C."/>
            <person name="Donnadieu C."/>
            <person name="Faraut T."/>
            <person name="Fievet G."/>
            <person name="Helmstetter N."/>
            <person name="King M."/>
            <person name="Knapp S.J."/>
            <person name="Lai Z."/>
            <person name="Le Paslier M.C."/>
            <person name="Lippi Y."/>
            <person name="Lorenzon L."/>
            <person name="Mandel J.R."/>
            <person name="Marage G."/>
            <person name="Marchand G."/>
            <person name="Marquand E."/>
            <person name="Bret-Mestries E."/>
            <person name="Morien E."/>
            <person name="Nambeesan S."/>
            <person name="Nguyen T."/>
            <person name="Pegot-Espagnet P."/>
            <person name="Pouilly N."/>
            <person name="Raftis F."/>
            <person name="Sallet E."/>
            <person name="Schiex T."/>
            <person name="Thomas J."/>
            <person name="Vandecasteele C."/>
            <person name="Vares D."/>
            <person name="Vear F."/>
            <person name="Vautrin S."/>
            <person name="Crespi M."/>
            <person name="Mangin B."/>
            <person name="Burke J.M."/>
            <person name="Salse J."/>
            <person name="Munos S."/>
            <person name="Vincourt P."/>
            <person name="Rieseberg L.H."/>
            <person name="Langlade N.B."/>
        </authorList>
    </citation>
    <scope>NUCLEOTIDE SEQUENCE [LARGE SCALE GENOMIC DNA]</scope>
    <source>
        <strain evidence="6">cv. SF193</strain>
        <tissue evidence="4">Leaves</tissue>
    </source>
</reference>
<dbReference type="GO" id="GO:0004867">
    <property type="term" value="F:serine-type endopeptidase inhibitor activity"/>
    <property type="evidence" value="ECO:0007669"/>
    <property type="project" value="UniProtKB-KW"/>
</dbReference>
<dbReference type="Gramene" id="mRNA:HanXRQr2_Chr01g0021381">
    <property type="protein sequence ID" value="mRNA:HanXRQr2_Chr01g0021381"/>
    <property type="gene ID" value="HanXRQr2_Chr01g0021381"/>
</dbReference>
<dbReference type="SUPFAM" id="SSF54654">
    <property type="entry name" value="CI-2 family of serine protease inhibitors"/>
    <property type="match status" value="1"/>
</dbReference>
<reference evidence="4" key="3">
    <citation type="submission" date="2020-06" db="EMBL/GenBank/DDBJ databases">
        <title>Helianthus annuus Genome sequencing and assembly Release 2.</title>
        <authorList>
            <person name="Gouzy J."/>
            <person name="Langlade N."/>
            <person name="Munos S."/>
        </authorList>
    </citation>
    <scope>NUCLEOTIDE SEQUENCE</scope>
    <source>
        <tissue evidence="4">Leaves</tissue>
    </source>
</reference>
<dbReference type="PRINTS" id="PR00292">
    <property type="entry name" value="POTATOINHBTR"/>
</dbReference>
<dbReference type="PANTHER" id="PTHR33091:SF109">
    <property type="entry name" value="PROTEINASE INHIBITOR"/>
    <property type="match status" value="1"/>
</dbReference>
<evidence type="ECO:0000256" key="1">
    <source>
        <dbReference type="ARBA" id="ARBA00008210"/>
    </source>
</evidence>
<dbReference type="PANTHER" id="PTHR33091">
    <property type="entry name" value="PROTEIN, PUTATIVE, EXPRESSED-RELATED"/>
    <property type="match status" value="1"/>
</dbReference>
<keyword evidence="2" id="KW-0646">Protease inhibitor</keyword>
<dbReference type="AlphaFoldDB" id="A0A251VPJ7"/>
<reference evidence="5" key="2">
    <citation type="submission" date="2017-02" db="EMBL/GenBank/DDBJ databases">
        <title>Sunflower complete genome.</title>
        <authorList>
            <person name="Langlade N."/>
            <person name="Munos S."/>
        </authorList>
    </citation>
    <scope>NUCLEOTIDE SEQUENCE [LARGE SCALE GENOMIC DNA]</scope>
    <source>
        <tissue evidence="5">Leaves</tissue>
    </source>
</reference>
<evidence type="ECO:0008006" key="7">
    <source>
        <dbReference type="Google" id="ProtNLM"/>
    </source>
</evidence>